<evidence type="ECO:0000313" key="1">
    <source>
        <dbReference type="EMBL" id="EFC96434.1"/>
    </source>
</evidence>
<evidence type="ECO:0008006" key="3">
    <source>
        <dbReference type="Google" id="ProtNLM"/>
    </source>
</evidence>
<accession>D3AP28</accession>
<gene>
    <name evidence="1" type="ORF">CLOSTHATH_05380</name>
</gene>
<reference evidence="1 2" key="1">
    <citation type="submission" date="2010-01" db="EMBL/GenBank/DDBJ databases">
        <authorList>
            <person name="Weinstock G."/>
            <person name="Sodergren E."/>
            <person name="Clifton S."/>
            <person name="Fulton L."/>
            <person name="Fulton B."/>
            <person name="Courtney L."/>
            <person name="Fronick C."/>
            <person name="Harrison M."/>
            <person name="Strong C."/>
            <person name="Farmer C."/>
            <person name="Delahaunty K."/>
            <person name="Markovic C."/>
            <person name="Hall O."/>
            <person name="Minx P."/>
            <person name="Tomlinson C."/>
            <person name="Mitreva M."/>
            <person name="Nelson J."/>
            <person name="Hou S."/>
            <person name="Wollam A."/>
            <person name="Pepin K.H."/>
            <person name="Johnson M."/>
            <person name="Bhonagiri V."/>
            <person name="Nash W.E."/>
            <person name="Warren W."/>
            <person name="Chinwalla A."/>
            <person name="Mardis E.R."/>
            <person name="Wilson R.K."/>
        </authorList>
    </citation>
    <scope>NUCLEOTIDE SEQUENCE [LARGE SCALE GENOMIC DNA]</scope>
    <source>
        <strain evidence="1 2">DSM 13479</strain>
    </source>
</reference>
<dbReference type="HOGENOM" id="CLU_3209349_0_0_9"/>
<proteinExistence type="predicted"/>
<name>D3AP28_9FIRM</name>
<protein>
    <recommendedName>
        <fullName evidence="3">HTH luxR-type domain-containing protein</fullName>
    </recommendedName>
</protein>
<dbReference type="EMBL" id="ACIO01000553">
    <property type="protein sequence ID" value="EFC96434.1"/>
    <property type="molecule type" value="Genomic_DNA"/>
</dbReference>
<dbReference type="AlphaFoldDB" id="D3AP28"/>
<evidence type="ECO:0000313" key="2">
    <source>
        <dbReference type="Proteomes" id="UP000004968"/>
    </source>
</evidence>
<feature type="non-terminal residue" evidence="1">
    <location>
        <position position="1"/>
    </location>
</feature>
<dbReference type="Proteomes" id="UP000004968">
    <property type="component" value="Unassembled WGS sequence"/>
</dbReference>
<organism evidence="1 2">
    <name type="scientific">Hungatella hathewayi DSM 13479</name>
    <dbReference type="NCBI Taxonomy" id="566550"/>
    <lineage>
        <taxon>Bacteria</taxon>
        <taxon>Bacillati</taxon>
        <taxon>Bacillota</taxon>
        <taxon>Clostridia</taxon>
        <taxon>Lachnospirales</taxon>
        <taxon>Lachnospiraceae</taxon>
        <taxon>Hungatella</taxon>
    </lineage>
</organism>
<comment type="caution">
    <text evidence="1">The sequence shown here is derived from an EMBL/GenBank/DDBJ whole genome shotgun (WGS) entry which is preliminary data.</text>
</comment>
<sequence>AELRVVELVTVKTQIKSLLKKFNCTRTKEIVNLIHELKLEHLFL</sequence>